<sequence>MESENSVRLVKLVNENWCVWKFQLVVILKSTDLYRVVSGSEVKPCKTDDISDAEFQTCLKLWNGRDSKAQEVIVTWLIEGPMTHLLTCDSASEMWVKLLSIYEQQSEMCLHQLQQKIFNASISEQMLMTKIIGSLPDKHKHFVSAWELVSVNNKKLTELASMLLIEEERIGEKSSVEVAVTPRRCVRLNTP</sequence>
<evidence type="ECO:0000313" key="1">
    <source>
        <dbReference type="EMBL" id="KAJ8888142.1"/>
    </source>
</evidence>
<dbReference type="PANTHER" id="PTHR47481:SF7">
    <property type="entry name" value="CCHC-TYPE DOMAIN-CONTAINING PROTEIN"/>
    <property type="match status" value="1"/>
</dbReference>
<name>A0ABQ9HV72_9NEOP</name>
<comment type="caution">
    <text evidence="1">The sequence shown here is derived from an EMBL/GenBank/DDBJ whole genome shotgun (WGS) entry which is preliminary data.</text>
</comment>
<dbReference type="Proteomes" id="UP001159363">
    <property type="component" value="Chromosome 3"/>
</dbReference>
<keyword evidence="2" id="KW-1185">Reference proteome</keyword>
<reference evidence="1 2" key="1">
    <citation type="submission" date="2023-02" db="EMBL/GenBank/DDBJ databases">
        <title>LHISI_Scaffold_Assembly.</title>
        <authorList>
            <person name="Stuart O.P."/>
            <person name="Cleave R."/>
            <person name="Magrath M.J.L."/>
            <person name="Mikheyev A.S."/>
        </authorList>
    </citation>
    <scope>NUCLEOTIDE SEQUENCE [LARGE SCALE GENOMIC DNA]</scope>
    <source>
        <strain evidence="1">Daus_M_001</strain>
        <tissue evidence="1">Leg muscle</tissue>
    </source>
</reference>
<dbReference type="Pfam" id="PF14223">
    <property type="entry name" value="Retrotran_gag_2"/>
    <property type="match status" value="1"/>
</dbReference>
<organism evidence="1 2">
    <name type="scientific">Dryococelus australis</name>
    <dbReference type="NCBI Taxonomy" id="614101"/>
    <lineage>
        <taxon>Eukaryota</taxon>
        <taxon>Metazoa</taxon>
        <taxon>Ecdysozoa</taxon>
        <taxon>Arthropoda</taxon>
        <taxon>Hexapoda</taxon>
        <taxon>Insecta</taxon>
        <taxon>Pterygota</taxon>
        <taxon>Neoptera</taxon>
        <taxon>Polyneoptera</taxon>
        <taxon>Phasmatodea</taxon>
        <taxon>Verophasmatodea</taxon>
        <taxon>Anareolatae</taxon>
        <taxon>Phasmatidae</taxon>
        <taxon>Eurycanthinae</taxon>
        <taxon>Dryococelus</taxon>
    </lineage>
</organism>
<proteinExistence type="predicted"/>
<evidence type="ECO:0008006" key="3">
    <source>
        <dbReference type="Google" id="ProtNLM"/>
    </source>
</evidence>
<dbReference type="EMBL" id="JARBHB010000003">
    <property type="protein sequence ID" value="KAJ8888142.1"/>
    <property type="molecule type" value="Genomic_DNA"/>
</dbReference>
<protein>
    <recommendedName>
        <fullName evidence="3">Copia protein</fullName>
    </recommendedName>
</protein>
<gene>
    <name evidence="1" type="ORF">PR048_007629</name>
</gene>
<dbReference type="PANTHER" id="PTHR47481">
    <property type="match status" value="1"/>
</dbReference>
<accession>A0ABQ9HV72</accession>
<evidence type="ECO:0000313" key="2">
    <source>
        <dbReference type="Proteomes" id="UP001159363"/>
    </source>
</evidence>